<dbReference type="Gene3D" id="2.40.10.10">
    <property type="entry name" value="Trypsin-like serine proteases"/>
    <property type="match status" value="1"/>
</dbReference>
<evidence type="ECO:0000313" key="3">
    <source>
        <dbReference type="EMBL" id="MDQ0290510.1"/>
    </source>
</evidence>
<dbReference type="InterPro" id="IPR043504">
    <property type="entry name" value="Peptidase_S1_PA_chymotrypsin"/>
</dbReference>
<keyword evidence="3" id="KW-0378">Hydrolase</keyword>
<evidence type="ECO:0000256" key="1">
    <source>
        <dbReference type="SAM" id="Phobius"/>
    </source>
</evidence>
<gene>
    <name evidence="3" type="ORF">J3R75_002617</name>
</gene>
<name>A0AAE3VHG5_9BACT</name>
<dbReference type="GO" id="GO:0006508">
    <property type="term" value="P:proteolysis"/>
    <property type="evidence" value="ECO:0007669"/>
    <property type="project" value="UniProtKB-KW"/>
</dbReference>
<feature type="domain" description="Protein kinase" evidence="2">
    <location>
        <begin position="1"/>
        <end position="95"/>
    </location>
</feature>
<evidence type="ECO:0000259" key="2">
    <source>
        <dbReference type="PROSITE" id="PS50011"/>
    </source>
</evidence>
<dbReference type="InterPro" id="IPR000719">
    <property type="entry name" value="Prot_kinase_dom"/>
</dbReference>
<reference evidence="3" key="1">
    <citation type="submission" date="2023-07" db="EMBL/GenBank/DDBJ databases">
        <title>Genomic Encyclopedia of Type Strains, Phase IV (KMG-IV): sequencing the most valuable type-strain genomes for metagenomic binning, comparative biology and taxonomic classification.</title>
        <authorList>
            <person name="Goeker M."/>
        </authorList>
    </citation>
    <scope>NUCLEOTIDE SEQUENCE</scope>
    <source>
        <strain evidence="3">DSM 24202</strain>
    </source>
</reference>
<dbReference type="AlphaFoldDB" id="A0AAE3VHG5"/>
<comment type="caution">
    <text evidence="3">The sequence shown here is derived from an EMBL/GenBank/DDBJ whole genome shotgun (WGS) entry which is preliminary data.</text>
</comment>
<dbReference type="GO" id="GO:0005524">
    <property type="term" value="F:ATP binding"/>
    <property type="evidence" value="ECO:0007669"/>
    <property type="project" value="InterPro"/>
</dbReference>
<dbReference type="SUPFAM" id="SSF56112">
    <property type="entry name" value="Protein kinase-like (PK-like)"/>
    <property type="match status" value="1"/>
</dbReference>
<dbReference type="Pfam" id="PF13365">
    <property type="entry name" value="Trypsin_2"/>
    <property type="match status" value="1"/>
</dbReference>
<dbReference type="Proteomes" id="UP001238163">
    <property type="component" value="Unassembled WGS sequence"/>
</dbReference>
<dbReference type="SUPFAM" id="SSF50494">
    <property type="entry name" value="Trypsin-like serine proteases"/>
    <property type="match status" value="1"/>
</dbReference>
<dbReference type="InterPro" id="IPR011009">
    <property type="entry name" value="Kinase-like_dom_sf"/>
</dbReference>
<dbReference type="PANTHER" id="PTHR43019">
    <property type="entry name" value="SERINE ENDOPROTEASE DEGS"/>
    <property type="match status" value="1"/>
</dbReference>
<dbReference type="RefSeq" id="WP_307262090.1">
    <property type="nucleotide sequence ID" value="NZ_JAUSVL010000001.1"/>
</dbReference>
<organism evidence="3 4">
    <name type="scientific">Oligosphaera ethanolica</name>
    <dbReference type="NCBI Taxonomy" id="760260"/>
    <lineage>
        <taxon>Bacteria</taxon>
        <taxon>Pseudomonadati</taxon>
        <taxon>Lentisphaerota</taxon>
        <taxon>Oligosphaeria</taxon>
        <taxon>Oligosphaerales</taxon>
        <taxon>Oligosphaeraceae</taxon>
        <taxon>Oligosphaera</taxon>
    </lineage>
</organism>
<dbReference type="InterPro" id="IPR009003">
    <property type="entry name" value="Peptidase_S1_PA"/>
</dbReference>
<protein>
    <submittedName>
        <fullName evidence="3">S1-C subfamily serine protease</fullName>
    </submittedName>
</protein>
<dbReference type="Gene3D" id="2.40.10.120">
    <property type="match status" value="1"/>
</dbReference>
<evidence type="ECO:0000313" key="4">
    <source>
        <dbReference type="Proteomes" id="UP001238163"/>
    </source>
</evidence>
<sequence>MREQHPDFAPGRSLSEQSDIWTLGSILVAMLKGTSAIDDYARAMDEINAERRPVAVHPELGALLRQMVDVEPAERPQSMEQVAECLRGLGPHTISEWCELDHQRRGLGRRIWLAAAVVVLVAVGLTTYQIRKVRRDTANWLQDGKYYVDTNRAETVKQVQLEIQRADPDQRAQAVLERYGRSVAFVLVEAWLELNGQKRTVRTSMGTAFLVHSDGYLLTNRHVVAPWVNSKFGEELNEGFAFARQKGLKFRFGVNYWLWFNGDEAFRNISVAEGGNTQLADQFRLDTASRSAGENPTLRLVGVMIPPDEIPVAMNSLHQNDVTVLKVDKPPMDATPIPLSLVVPSQGSSLLVLGYSQGRDAIPGTRAVARASRGSASGIFGDAIATDADMQPGNSGGPVFNLDGFAVGIASSVFAEQGHAETSMGRVLPMAVAMPFLDDMRAGRPAWNGLPPEAFEPERAEARKAAENGQWDRARRLASVDGIMGSDVVALEAAIYCMDHAGFTAEGRTALEHAVSIYPNNPFPQLLLYWDAWRRGLPEAQRPCRQQLLGAEWCSPFAPYGLAARSLDNPENADQQLLLAESPSELVLLAWACGAAAARNGDREQAARLFAKALAHVSDEEQEARTLITASLWFECGKRPADISNFPESTPQLQQFQAIQDVFAELLKGNWLAAAKASEEYFKAAHRENANSLGVGLFRCQLHGLTGNALAEKQALEQFRDRISNDWYKQIAEVLLGNADKQAALAAAAGKGPETVTLTLALGLQAEARQDNAAALDYYRIALETPLITWLEFQLAKTRQNALNEKE</sequence>
<keyword evidence="1" id="KW-0472">Membrane</keyword>
<dbReference type="GO" id="GO:0004672">
    <property type="term" value="F:protein kinase activity"/>
    <property type="evidence" value="ECO:0007669"/>
    <property type="project" value="InterPro"/>
</dbReference>
<dbReference type="Gene3D" id="1.10.510.10">
    <property type="entry name" value="Transferase(Phosphotransferase) domain 1"/>
    <property type="match status" value="1"/>
</dbReference>
<accession>A0AAE3VHG5</accession>
<dbReference type="GO" id="GO:0004252">
    <property type="term" value="F:serine-type endopeptidase activity"/>
    <property type="evidence" value="ECO:0007669"/>
    <property type="project" value="InterPro"/>
</dbReference>
<feature type="transmembrane region" description="Helical" evidence="1">
    <location>
        <begin position="111"/>
        <end position="130"/>
    </location>
</feature>
<proteinExistence type="predicted"/>
<dbReference type="PANTHER" id="PTHR43019:SF23">
    <property type="entry name" value="PROTEASE DO-LIKE 5, CHLOROPLASTIC"/>
    <property type="match status" value="1"/>
</dbReference>
<keyword evidence="1" id="KW-1133">Transmembrane helix</keyword>
<dbReference type="InterPro" id="IPR001940">
    <property type="entry name" value="Peptidase_S1C"/>
</dbReference>
<keyword evidence="4" id="KW-1185">Reference proteome</keyword>
<keyword evidence="3" id="KW-0645">Protease</keyword>
<dbReference type="EMBL" id="JAUSVL010000001">
    <property type="protein sequence ID" value="MDQ0290510.1"/>
    <property type="molecule type" value="Genomic_DNA"/>
</dbReference>
<keyword evidence="1" id="KW-0812">Transmembrane</keyword>
<dbReference type="PRINTS" id="PR00834">
    <property type="entry name" value="PROTEASES2C"/>
</dbReference>
<dbReference type="PROSITE" id="PS50011">
    <property type="entry name" value="PROTEIN_KINASE_DOM"/>
    <property type="match status" value="1"/>
</dbReference>